<keyword evidence="7" id="KW-0520">NAD</keyword>
<proteinExistence type="inferred from homology"/>
<dbReference type="InterPro" id="IPR029479">
    <property type="entry name" value="Nitroreductase"/>
</dbReference>
<evidence type="ECO:0000256" key="3">
    <source>
        <dbReference type="ARBA" id="ARBA00022630"/>
    </source>
</evidence>
<feature type="domain" description="Nitroreductase" evidence="8">
    <location>
        <begin position="10"/>
        <end position="195"/>
    </location>
</feature>
<gene>
    <name evidence="9" type="primary">nfsB</name>
    <name evidence="9" type="ORF">ACFOEE_03175</name>
</gene>
<comment type="cofactor">
    <cofactor evidence="1">
        <name>FMN</name>
        <dbReference type="ChEBI" id="CHEBI:58210"/>
    </cofactor>
</comment>
<dbReference type="SUPFAM" id="SSF55469">
    <property type="entry name" value="FMN-dependent nitroreductase-like"/>
    <property type="match status" value="1"/>
</dbReference>
<comment type="similarity">
    <text evidence="2">Belongs to the nitroreductase family.</text>
</comment>
<evidence type="ECO:0000256" key="6">
    <source>
        <dbReference type="ARBA" id="ARBA00023002"/>
    </source>
</evidence>
<dbReference type="Proteomes" id="UP001595453">
    <property type="component" value="Unassembled WGS sequence"/>
</dbReference>
<evidence type="ECO:0000256" key="2">
    <source>
        <dbReference type="ARBA" id="ARBA00007118"/>
    </source>
</evidence>
<sequence>MITLAEALNSRYATKAFDPTKKIPANEFALLKQALRLSPSSTNAQPWHFVLASDEAGKQRIAKSTQDNYAFNERKVLDASHVVVFCGKNTVDDAHLSKVLSKETADGRFAAGSEMAAKMDAGRRYFVGLNQSSEASLQSWVDKQVYLNVGNFLLSAALLEIDAVPIEGFDATILNEELGLTELGLHAQVIVALGYRSADDFNATLPKSRLAPEQIFTEL</sequence>
<dbReference type="Pfam" id="PF00881">
    <property type="entry name" value="Nitroreductase"/>
    <property type="match status" value="1"/>
</dbReference>
<evidence type="ECO:0000256" key="7">
    <source>
        <dbReference type="ARBA" id="ARBA00023027"/>
    </source>
</evidence>
<evidence type="ECO:0000256" key="5">
    <source>
        <dbReference type="ARBA" id="ARBA00022857"/>
    </source>
</evidence>
<keyword evidence="10" id="KW-1185">Reference proteome</keyword>
<dbReference type="EMBL" id="JBHRSD010000006">
    <property type="protein sequence ID" value="MFC3031524.1"/>
    <property type="molecule type" value="Genomic_DNA"/>
</dbReference>
<evidence type="ECO:0000256" key="1">
    <source>
        <dbReference type="ARBA" id="ARBA00001917"/>
    </source>
</evidence>
<dbReference type="CDD" id="cd02149">
    <property type="entry name" value="NfsB-like"/>
    <property type="match status" value="1"/>
</dbReference>
<dbReference type="PANTHER" id="PTHR23026">
    <property type="entry name" value="NADPH NITROREDUCTASE"/>
    <property type="match status" value="1"/>
</dbReference>
<keyword evidence="6 9" id="KW-0560">Oxidoreductase</keyword>
<keyword evidence="4" id="KW-0288">FMN</keyword>
<evidence type="ECO:0000256" key="4">
    <source>
        <dbReference type="ARBA" id="ARBA00022643"/>
    </source>
</evidence>
<dbReference type="InterPro" id="IPR000415">
    <property type="entry name" value="Nitroreductase-like"/>
</dbReference>
<evidence type="ECO:0000313" key="9">
    <source>
        <dbReference type="EMBL" id="MFC3031524.1"/>
    </source>
</evidence>
<comment type="caution">
    <text evidence="9">The sequence shown here is derived from an EMBL/GenBank/DDBJ whole genome shotgun (WGS) entry which is preliminary data.</text>
</comment>
<keyword evidence="5" id="KW-0521">NADP</keyword>
<protein>
    <submittedName>
        <fullName evidence="9">Oxygen-insensitive NAD(P)H nitroreductase</fullName>
        <ecNumber evidence="9">1.5.1.34</ecNumber>
    </submittedName>
</protein>
<evidence type="ECO:0000313" key="10">
    <source>
        <dbReference type="Proteomes" id="UP001595453"/>
    </source>
</evidence>
<dbReference type="RefSeq" id="WP_377120838.1">
    <property type="nucleotide sequence ID" value="NZ_JBHRSD010000006.1"/>
</dbReference>
<accession>A0ABV7CFZ5</accession>
<dbReference type="GO" id="GO:0004155">
    <property type="term" value="F:6,7-dihydropteridine reductase activity"/>
    <property type="evidence" value="ECO:0007669"/>
    <property type="project" value="UniProtKB-EC"/>
</dbReference>
<name>A0ABV7CFZ5_9GAMM</name>
<organism evidence="9 10">
    <name type="scientific">Pseudoalteromonas fenneropenaei</name>
    <dbReference type="NCBI Taxonomy" id="1737459"/>
    <lineage>
        <taxon>Bacteria</taxon>
        <taxon>Pseudomonadati</taxon>
        <taxon>Pseudomonadota</taxon>
        <taxon>Gammaproteobacteria</taxon>
        <taxon>Alteromonadales</taxon>
        <taxon>Pseudoalteromonadaceae</taxon>
        <taxon>Pseudoalteromonas</taxon>
    </lineage>
</organism>
<reference evidence="10" key="1">
    <citation type="journal article" date="2019" name="Int. J. Syst. Evol. Microbiol.">
        <title>The Global Catalogue of Microorganisms (GCM) 10K type strain sequencing project: providing services to taxonomists for standard genome sequencing and annotation.</title>
        <authorList>
            <consortium name="The Broad Institute Genomics Platform"/>
            <consortium name="The Broad Institute Genome Sequencing Center for Infectious Disease"/>
            <person name="Wu L."/>
            <person name="Ma J."/>
        </authorList>
    </citation>
    <scope>NUCLEOTIDE SEQUENCE [LARGE SCALE GENOMIC DNA]</scope>
    <source>
        <strain evidence="10">KCTC 42730</strain>
    </source>
</reference>
<dbReference type="InterPro" id="IPR050627">
    <property type="entry name" value="Nitroreductase/BluB"/>
</dbReference>
<dbReference type="Gene3D" id="3.40.109.10">
    <property type="entry name" value="NADH Oxidase"/>
    <property type="match status" value="1"/>
</dbReference>
<dbReference type="EC" id="1.5.1.34" evidence="9"/>
<keyword evidence="3" id="KW-0285">Flavoprotein</keyword>
<dbReference type="NCBIfam" id="NF008275">
    <property type="entry name" value="PRK11053.1"/>
    <property type="match status" value="1"/>
</dbReference>
<dbReference type="InterPro" id="IPR033878">
    <property type="entry name" value="NfsB-like"/>
</dbReference>
<dbReference type="PANTHER" id="PTHR23026:SF125">
    <property type="entry name" value="OXYGEN-INSENSITIVE NAD(P)H NITROREDUCTASE"/>
    <property type="match status" value="1"/>
</dbReference>
<evidence type="ECO:0000259" key="8">
    <source>
        <dbReference type="Pfam" id="PF00881"/>
    </source>
</evidence>